<protein>
    <submittedName>
        <fullName evidence="1">Uncharacterized protein</fullName>
    </submittedName>
</protein>
<sequence length="18" mass="2213">MDFFGDEMCNIYELLRLC</sequence>
<organism evidence="1">
    <name type="scientific">Arundo donax</name>
    <name type="common">Giant reed</name>
    <name type="synonym">Donax arundinaceus</name>
    <dbReference type="NCBI Taxonomy" id="35708"/>
    <lineage>
        <taxon>Eukaryota</taxon>
        <taxon>Viridiplantae</taxon>
        <taxon>Streptophyta</taxon>
        <taxon>Embryophyta</taxon>
        <taxon>Tracheophyta</taxon>
        <taxon>Spermatophyta</taxon>
        <taxon>Magnoliopsida</taxon>
        <taxon>Liliopsida</taxon>
        <taxon>Poales</taxon>
        <taxon>Poaceae</taxon>
        <taxon>PACMAD clade</taxon>
        <taxon>Arundinoideae</taxon>
        <taxon>Arundineae</taxon>
        <taxon>Arundo</taxon>
    </lineage>
</organism>
<reference evidence="1" key="2">
    <citation type="journal article" date="2015" name="Data Brief">
        <title>Shoot transcriptome of the giant reed, Arundo donax.</title>
        <authorList>
            <person name="Barrero R.A."/>
            <person name="Guerrero F.D."/>
            <person name="Moolhuijzen P."/>
            <person name="Goolsby J.A."/>
            <person name="Tidwell J."/>
            <person name="Bellgard S.E."/>
            <person name="Bellgard M.I."/>
        </authorList>
    </citation>
    <scope>NUCLEOTIDE SEQUENCE</scope>
    <source>
        <tissue evidence="1">Shoot tissue taken approximately 20 cm above the soil surface</tissue>
    </source>
</reference>
<dbReference type="EMBL" id="GBRH01278428">
    <property type="protein sequence ID" value="JAD19467.1"/>
    <property type="molecule type" value="Transcribed_RNA"/>
</dbReference>
<reference evidence="1" key="1">
    <citation type="submission" date="2014-09" db="EMBL/GenBank/DDBJ databases">
        <authorList>
            <person name="Magalhaes I.L.F."/>
            <person name="Oliveira U."/>
            <person name="Santos F.R."/>
            <person name="Vidigal T.H.D.A."/>
            <person name="Brescovit A.D."/>
            <person name="Santos A.J."/>
        </authorList>
    </citation>
    <scope>NUCLEOTIDE SEQUENCE</scope>
    <source>
        <tissue evidence="1">Shoot tissue taken approximately 20 cm above the soil surface</tissue>
    </source>
</reference>
<evidence type="ECO:0000313" key="1">
    <source>
        <dbReference type="EMBL" id="JAD19467.1"/>
    </source>
</evidence>
<dbReference type="AlphaFoldDB" id="A0A0A8Y627"/>
<proteinExistence type="predicted"/>
<name>A0A0A8Y627_ARUDO</name>
<accession>A0A0A8Y627</accession>